<keyword evidence="4" id="KW-1185">Reference proteome</keyword>
<feature type="region of interest" description="Disordered" evidence="1">
    <location>
        <begin position="518"/>
        <end position="537"/>
    </location>
</feature>
<feature type="region of interest" description="Disordered" evidence="1">
    <location>
        <begin position="617"/>
        <end position="689"/>
    </location>
</feature>
<evidence type="ECO:0000313" key="4">
    <source>
        <dbReference type="Proteomes" id="UP000192578"/>
    </source>
</evidence>
<dbReference type="PROSITE" id="PS01179">
    <property type="entry name" value="PID"/>
    <property type="match status" value="1"/>
</dbReference>
<feature type="compositionally biased region" description="Polar residues" evidence="1">
    <location>
        <begin position="1"/>
        <end position="11"/>
    </location>
</feature>
<feature type="compositionally biased region" description="Low complexity" evidence="1">
    <location>
        <begin position="672"/>
        <end position="689"/>
    </location>
</feature>
<evidence type="ECO:0000259" key="2">
    <source>
        <dbReference type="PROSITE" id="PS01179"/>
    </source>
</evidence>
<dbReference type="InterPro" id="IPR011993">
    <property type="entry name" value="PH-like_dom_sf"/>
</dbReference>
<dbReference type="InterPro" id="IPR006020">
    <property type="entry name" value="PTB/PI_dom"/>
</dbReference>
<dbReference type="EMBL" id="MTYJ01000206">
    <property type="protein sequence ID" value="OWA50843.1"/>
    <property type="molecule type" value="Genomic_DNA"/>
</dbReference>
<accession>A0A9X6NDV5</accession>
<comment type="caution">
    <text evidence="3">The sequence shown here is derived from an EMBL/GenBank/DDBJ whole genome shotgun (WGS) entry which is preliminary data.</text>
</comment>
<feature type="region of interest" description="Disordered" evidence="1">
    <location>
        <begin position="265"/>
        <end position="295"/>
    </location>
</feature>
<dbReference type="PANTHER" id="PTHR47695:SF3">
    <property type="entry name" value="PID DOMAIN-CONTAINING PROTEIN"/>
    <property type="match status" value="1"/>
</dbReference>
<gene>
    <name evidence="3" type="ORF">BV898_15348</name>
</gene>
<dbReference type="OrthoDB" id="10069833at2759"/>
<feature type="region of interest" description="Disordered" evidence="1">
    <location>
        <begin position="1"/>
        <end position="109"/>
    </location>
</feature>
<feature type="compositionally biased region" description="Polar residues" evidence="1">
    <location>
        <begin position="63"/>
        <end position="72"/>
    </location>
</feature>
<feature type="compositionally biased region" description="Low complexity" evidence="1">
    <location>
        <begin position="76"/>
        <end position="92"/>
    </location>
</feature>
<proteinExistence type="predicted"/>
<evidence type="ECO:0000256" key="1">
    <source>
        <dbReference type="SAM" id="MobiDB-lite"/>
    </source>
</evidence>
<feature type="region of interest" description="Disordered" evidence="1">
    <location>
        <begin position="325"/>
        <end position="358"/>
    </location>
</feature>
<reference evidence="4" key="1">
    <citation type="submission" date="2017-01" db="EMBL/GenBank/DDBJ databases">
        <title>Comparative genomics of anhydrobiosis in the tardigrade Hypsibius dujardini.</title>
        <authorList>
            <person name="Yoshida Y."/>
            <person name="Koutsovoulos G."/>
            <person name="Laetsch D."/>
            <person name="Stevens L."/>
            <person name="Kumar S."/>
            <person name="Horikawa D."/>
            <person name="Ishino K."/>
            <person name="Komine S."/>
            <person name="Tomita M."/>
            <person name="Blaxter M."/>
            <person name="Arakawa K."/>
        </authorList>
    </citation>
    <scope>NUCLEOTIDE SEQUENCE [LARGE SCALE GENOMIC DNA]</scope>
    <source>
        <strain evidence="4">Z151</strain>
    </source>
</reference>
<feature type="compositionally biased region" description="Basic residues" evidence="1">
    <location>
        <begin position="279"/>
        <end position="288"/>
    </location>
</feature>
<sequence>MPSNISTNDGLWSTAKDLSLRKNRKSRGAPIKERLDNNFGSDNDDAAQVPKQQQEAVVMTKKPATSQLSASLANHDAATAAPTSPDASSSSPASPPVQAGKQKSGLFTRVRKVPFNKGNSQDDDFKYQGEGIQFKGKLIGIKDVESARGDEMCKAAMLELKNGLKTKKEHKIRIGIAVSLSGLTIKDEKGTIAMHQHAVARISYIWRDPSDQRSFGYVYGTPDSGHRFAAVKVADKSADALVGAIHELFQVAYRLKQREIETAKKGGQDDAAATEAAIARRKMSPRRSRTTDTRRPICLIWRMSSSGIQQMDSMNTQAEQAWADFGGDDHASNASSSSDPWGRGNSPQSVRTITPDPFDTLVQYGGQLPNTVSAAPPAVVPRQSVPIPNFSAQPVYATQHSQQSWGSVPATPPNSLFNPMAQQMQQTTFSINAFSSLADAGSNPFGSFNSSSFSSPPVDIFGMSSVTTSPAPENSFSVFDPPPPAPVPVKEEKKMIDPFSTGPELFGDILKFGAPRSEKTTKNHFPQPLKPTIGDLRGEPITITPAATTVDPFFVTPSAMGLSVSVSPPNHSSITSSLDYAHSPAQMQHNLVRRVSTTSGNFNMGAGGVSPPVLPPRPLGHSNSVGTFAAGALPPPPAAPRRTTQGTPPALGFSGGATANPFGSMATSSHLAPASSDPFASDPFFAAAR</sequence>
<dbReference type="Pfam" id="PF00640">
    <property type="entry name" value="PID"/>
    <property type="match status" value="1"/>
</dbReference>
<organism evidence="3 4">
    <name type="scientific">Hypsibius exemplaris</name>
    <name type="common">Freshwater tardigrade</name>
    <dbReference type="NCBI Taxonomy" id="2072580"/>
    <lineage>
        <taxon>Eukaryota</taxon>
        <taxon>Metazoa</taxon>
        <taxon>Ecdysozoa</taxon>
        <taxon>Tardigrada</taxon>
        <taxon>Eutardigrada</taxon>
        <taxon>Parachela</taxon>
        <taxon>Hypsibioidea</taxon>
        <taxon>Hypsibiidae</taxon>
        <taxon>Hypsibius</taxon>
    </lineage>
</organism>
<dbReference type="Gene3D" id="2.30.29.30">
    <property type="entry name" value="Pleckstrin-homology domain (PH domain)/Phosphotyrosine-binding domain (PTB)"/>
    <property type="match status" value="1"/>
</dbReference>
<dbReference type="SMART" id="SM00462">
    <property type="entry name" value="PTB"/>
    <property type="match status" value="1"/>
</dbReference>
<feature type="compositionally biased region" description="Low complexity" evidence="1">
    <location>
        <begin position="640"/>
        <end position="650"/>
    </location>
</feature>
<dbReference type="PANTHER" id="PTHR47695">
    <property type="entry name" value="PID DOMAIN-CONTAINING PROTEIN"/>
    <property type="match status" value="1"/>
</dbReference>
<name>A0A9X6NDV5_HYPEX</name>
<dbReference type="AlphaFoldDB" id="A0A9X6NDV5"/>
<protein>
    <recommendedName>
        <fullName evidence="2">PID domain-containing protein</fullName>
    </recommendedName>
</protein>
<dbReference type="SUPFAM" id="SSF50729">
    <property type="entry name" value="PH domain-like"/>
    <property type="match status" value="1"/>
</dbReference>
<feature type="domain" description="PID" evidence="2">
    <location>
        <begin position="129"/>
        <end position="263"/>
    </location>
</feature>
<dbReference type="GO" id="GO:0005737">
    <property type="term" value="C:cytoplasm"/>
    <property type="evidence" value="ECO:0007669"/>
    <property type="project" value="TreeGrafter"/>
</dbReference>
<evidence type="ECO:0000313" key="3">
    <source>
        <dbReference type="EMBL" id="OWA50843.1"/>
    </source>
</evidence>
<dbReference type="Proteomes" id="UP000192578">
    <property type="component" value="Unassembled WGS sequence"/>
</dbReference>